<evidence type="ECO:0000259" key="12">
    <source>
        <dbReference type="Pfam" id="PF01502"/>
    </source>
</evidence>
<dbReference type="EMBL" id="SJPM01000009">
    <property type="protein sequence ID" value="TWT93501.1"/>
    <property type="molecule type" value="Genomic_DNA"/>
</dbReference>
<dbReference type="HAMAP" id="MF_01021">
    <property type="entry name" value="HisI"/>
    <property type="match status" value="1"/>
</dbReference>
<keyword evidence="8 11" id="KW-0028">Amino-acid biosynthesis</keyword>
<dbReference type="GO" id="GO:0008270">
    <property type="term" value="F:zinc ion binding"/>
    <property type="evidence" value="ECO:0007669"/>
    <property type="project" value="UniProtKB-UniRule"/>
</dbReference>
<dbReference type="Pfam" id="PF01502">
    <property type="entry name" value="PRA-CH"/>
    <property type="match status" value="1"/>
</dbReference>
<dbReference type="GO" id="GO:0000105">
    <property type="term" value="P:L-histidine biosynthetic process"/>
    <property type="evidence" value="ECO:0007669"/>
    <property type="project" value="UniProtKB-UniRule"/>
</dbReference>
<comment type="similarity">
    <text evidence="6">In the N-terminal section; belongs to the PRA-CH family.</text>
</comment>
<evidence type="ECO:0000256" key="8">
    <source>
        <dbReference type="ARBA" id="ARBA00022605"/>
    </source>
</evidence>
<comment type="pathway">
    <text evidence="4">Amino-acid biosynthesis; L-histidine biosynthesis; L-histidine from 5-phospho-alpha-D-ribose 1-diphosphate: step 2/9.</text>
</comment>
<evidence type="ECO:0000256" key="10">
    <source>
        <dbReference type="ARBA" id="ARBA00023102"/>
    </source>
</evidence>
<evidence type="ECO:0000256" key="7">
    <source>
        <dbReference type="ARBA" id="ARBA00022490"/>
    </source>
</evidence>
<comment type="caution">
    <text evidence="13">The sequence shown here is derived from an EMBL/GenBank/DDBJ whole genome shotgun (WGS) entry which is preliminary data.</text>
</comment>
<comment type="pathway">
    <text evidence="3 11">Amino-acid biosynthesis; L-histidine biosynthesis; L-histidine from 5-phospho-alpha-D-ribose 1-diphosphate: step 3/9.</text>
</comment>
<dbReference type="GO" id="GO:0004635">
    <property type="term" value="F:phosphoribosyl-AMP cyclohydrolase activity"/>
    <property type="evidence" value="ECO:0007669"/>
    <property type="project" value="UniProtKB-UniRule"/>
</dbReference>
<feature type="binding site" evidence="11">
    <location>
        <position position="92"/>
    </location>
    <ligand>
        <name>Zn(2+)</name>
        <dbReference type="ChEBI" id="CHEBI:29105"/>
        <note>ligand shared between dimeric partners</note>
    </ligand>
</feature>
<evidence type="ECO:0000256" key="1">
    <source>
        <dbReference type="ARBA" id="ARBA00000024"/>
    </source>
</evidence>
<gene>
    <name evidence="11" type="primary">hisI</name>
    <name evidence="13" type="ORF">Pla100_40190</name>
</gene>
<comment type="cofactor">
    <cofactor evidence="11">
        <name>Zn(2+)</name>
        <dbReference type="ChEBI" id="CHEBI:29105"/>
    </cofactor>
    <text evidence="11">Binds 1 zinc ion per subunit.</text>
</comment>
<dbReference type="FunFam" id="3.10.20.810:FF:000001">
    <property type="entry name" value="Histidine biosynthesis bifunctional protein HisIE"/>
    <property type="match status" value="1"/>
</dbReference>
<dbReference type="UniPathway" id="UPA00031">
    <property type="reaction ID" value="UER00008"/>
</dbReference>
<reference evidence="13 14" key="1">
    <citation type="submission" date="2019-02" db="EMBL/GenBank/DDBJ databases">
        <title>Deep-cultivation of Planctomycetes and their phenomic and genomic characterization uncovers novel biology.</title>
        <authorList>
            <person name="Wiegand S."/>
            <person name="Jogler M."/>
            <person name="Boedeker C."/>
            <person name="Pinto D."/>
            <person name="Vollmers J."/>
            <person name="Rivas-Marin E."/>
            <person name="Kohn T."/>
            <person name="Peeters S.H."/>
            <person name="Heuer A."/>
            <person name="Rast P."/>
            <person name="Oberbeckmann S."/>
            <person name="Bunk B."/>
            <person name="Jeske O."/>
            <person name="Meyerdierks A."/>
            <person name="Storesund J.E."/>
            <person name="Kallscheuer N."/>
            <person name="Luecker S."/>
            <person name="Lage O.M."/>
            <person name="Pohl T."/>
            <person name="Merkel B.J."/>
            <person name="Hornburger P."/>
            <person name="Mueller R.-W."/>
            <person name="Bruemmer F."/>
            <person name="Labrenz M."/>
            <person name="Spormann A.M."/>
            <person name="Op Den Camp H."/>
            <person name="Overmann J."/>
            <person name="Amann R."/>
            <person name="Jetten M.S.M."/>
            <person name="Mascher T."/>
            <person name="Medema M.H."/>
            <person name="Devos D.P."/>
            <person name="Kaster A.-K."/>
            <person name="Ovreas L."/>
            <person name="Rohde M."/>
            <person name="Galperin M.Y."/>
            <person name="Jogler C."/>
        </authorList>
    </citation>
    <scope>NUCLEOTIDE SEQUENCE [LARGE SCALE GENOMIC DNA]</scope>
    <source>
        <strain evidence="13 14">Pla100</strain>
    </source>
</reference>
<dbReference type="NCBIfam" id="NF000768">
    <property type="entry name" value="PRK00051.1"/>
    <property type="match status" value="1"/>
</dbReference>
<dbReference type="AlphaFoldDB" id="A0A5C6A2S8"/>
<feature type="domain" description="Phosphoribosyl-AMP cyclohydrolase" evidence="12">
    <location>
        <begin position="44"/>
        <end position="117"/>
    </location>
</feature>
<proteinExistence type="inferred from homology"/>
<dbReference type="InterPro" id="IPR002496">
    <property type="entry name" value="PRib_AMP_CycHydrolase_dom"/>
</dbReference>
<comment type="cofactor">
    <cofactor evidence="11">
        <name>Mg(2+)</name>
        <dbReference type="ChEBI" id="CHEBI:18420"/>
    </cofactor>
    <text evidence="11">Binds 1 Mg(2+) ion per subunit.</text>
</comment>
<dbReference type="InterPro" id="IPR038019">
    <property type="entry name" value="PRib_AMP_CycHydrolase_sf"/>
</dbReference>
<keyword evidence="9 11" id="KW-0378">Hydrolase</keyword>
<evidence type="ECO:0000256" key="2">
    <source>
        <dbReference type="ARBA" id="ARBA00001460"/>
    </source>
</evidence>
<accession>A0A5C6A2S8</accession>
<feature type="binding site" evidence="11">
    <location>
        <position position="115"/>
    </location>
    <ligand>
        <name>Zn(2+)</name>
        <dbReference type="ChEBI" id="CHEBI:29105"/>
        <note>ligand shared between dimeric partners</note>
    </ligand>
</feature>
<feature type="binding site" evidence="11">
    <location>
        <position position="95"/>
    </location>
    <ligand>
        <name>Mg(2+)</name>
        <dbReference type="ChEBI" id="CHEBI:18420"/>
    </ligand>
</feature>
<dbReference type="PANTHER" id="PTHR42945">
    <property type="entry name" value="HISTIDINE BIOSYNTHESIS BIFUNCTIONAL PROTEIN"/>
    <property type="match status" value="1"/>
</dbReference>
<evidence type="ECO:0000256" key="9">
    <source>
        <dbReference type="ARBA" id="ARBA00022801"/>
    </source>
</evidence>
<feature type="binding site" evidence="11">
    <location>
        <position position="108"/>
    </location>
    <ligand>
        <name>Zn(2+)</name>
        <dbReference type="ChEBI" id="CHEBI:29105"/>
        <note>ligand shared between dimeric partners</note>
    </ligand>
</feature>
<keyword evidence="10 11" id="KW-0368">Histidine biosynthesis</keyword>
<evidence type="ECO:0000313" key="14">
    <source>
        <dbReference type="Proteomes" id="UP000316213"/>
    </source>
</evidence>
<comment type="catalytic activity">
    <reaction evidence="2">
        <text>1-(5-phospho-beta-D-ribosyl)-ATP + H2O = 1-(5-phospho-beta-D-ribosyl)-5'-AMP + diphosphate + H(+)</text>
        <dbReference type="Rhea" id="RHEA:22828"/>
        <dbReference type="ChEBI" id="CHEBI:15377"/>
        <dbReference type="ChEBI" id="CHEBI:15378"/>
        <dbReference type="ChEBI" id="CHEBI:33019"/>
        <dbReference type="ChEBI" id="CHEBI:59457"/>
        <dbReference type="ChEBI" id="CHEBI:73183"/>
        <dbReference type="EC" id="3.6.1.31"/>
    </reaction>
</comment>
<comment type="similarity">
    <text evidence="11">Belongs to the PRA-CH family.</text>
</comment>
<dbReference type="EC" id="3.5.4.19" evidence="11"/>
<comment type="similarity">
    <text evidence="5">In the C-terminal section; belongs to the PRA-PH family.</text>
</comment>
<evidence type="ECO:0000256" key="5">
    <source>
        <dbReference type="ARBA" id="ARBA00007731"/>
    </source>
</evidence>
<feature type="binding site" evidence="11">
    <location>
        <position position="93"/>
    </location>
    <ligand>
        <name>Mg(2+)</name>
        <dbReference type="ChEBI" id="CHEBI:18420"/>
    </ligand>
</feature>
<sequence>MNHSSETPRETSLPNFDAGVPCADSGDRLLPAIAQDAKSGRVLMVAWMNQTAFDETVQTGRAVYFSRSRGKLWRKGETSGHQQIVHRIQIDCDGDCILLHVDQTGAACHEGYESCFFRTIDTDGKWTVQEPRLVDPAKVYAP</sequence>
<keyword evidence="11" id="KW-0460">Magnesium</keyword>
<evidence type="ECO:0000256" key="11">
    <source>
        <dbReference type="HAMAP-Rule" id="MF_01021"/>
    </source>
</evidence>
<keyword evidence="11" id="KW-0862">Zinc</keyword>
<dbReference type="PANTHER" id="PTHR42945:SF1">
    <property type="entry name" value="HISTIDINE BIOSYNTHESIS BIFUNCTIONAL PROTEIN HIS7"/>
    <property type="match status" value="1"/>
</dbReference>
<feature type="binding site" evidence="11">
    <location>
        <position position="91"/>
    </location>
    <ligand>
        <name>Mg(2+)</name>
        <dbReference type="ChEBI" id="CHEBI:18420"/>
    </ligand>
</feature>
<dbReference type="Gene3D" id="3.10.20.810">
    <property type="entry name" value="Phosphoribosyl-AMP cyclohydrolase"/>
    <property type="match status" value="1"/>
</dbReference>
<evidence type="ECO:0000256" key="3">
    <source>
        <dbReference type="ARBA" id="ARBA00005169"/>
    </source>
</evidence>
<dbReference type="RefSeq" id="WP_146579340.1">
    <property type="nucleotide sequence ID" value="NZ_SJPM01000009.1"/>
</dbReference>
<comment type="catalytic activity">
    <reaction evidence="1 11">
        <text>1-(5-phospho-beta-D-ribosyl)-5'-AMP + H2O = 1-(5-phospho-beta-D-ribosyl)-5-[(5-phospho-beta-D-ribosylamino)methylideneamino]imidazole-4-carboxamide</text>
        <dbReference type="Rhea" id="RHEA:20049"/>
        <dbReference type="ChEBI" id="CHEBI:15377"/>
        <dbReference type="ChEBI" id="CHEBI:58435"/>
        <dbReference type="ChEBI" id="CHEBI:59457"/>
        <dbReference type="EC" id="3.5.4.19"/>
    </reaction>
</comment>
<comment type="subunit">
    <text evidence="11">Homodimer.</text>
</comment>
<comment type="function">
    <text evidence="11">Catalyzes the hydrolysis of the adenine ring of phosphoribosyl-AMP.</text>
</comment>
<protein>
    <recommendedName>
        <fullName evidence="11">Phosphoribosyl-AMP cyclohydrolase</fullName>
        <shortName evidence="11">PRA-CH</shortName>
        <ecNumber evidence="11">3.5.4.19</ecNumber>
    </recommendedName>
</protein>
<keyword evidence="11" id="KW-0479">Metal-binding</keyword>
<evidence type="ECO:0000256" key="4">
    <source>
        <dbReference type="ARBA" id="ARBA00005204"/>
    </source>
</evidence>
<keyword evidence="14" id="KW-1185">Reference proteome</keyword>
<evidence type="ECO:0000313" key="13">
    <source>
        <dbReference type="EMBL" id="TWT93501.1"/>
    </source>
</evidence>
<comment type="subcellular location">
    <subcellularLocation>
        <location evidence="11">Cytoplasm</location>
    </subcellularLocation>
</comment>
<name>A0A5C6A2S8_9BACT</name>
<dbReference type="GO" id="GO:0000287">
    <property type="term" value="F:magnesium ion binding"/>
    <property type="evidence" value="ECO:0007669"/>
    <property type="project" value="UniProtKB-UniRule"/>
</dbReference>
<dbReference type="Proteomes" id="UP000316213">
    <property type="component" value="Unassembled WGS sequence"/>
</dbReference>
<dbReference type="GO" id="GO:0004636">
    <property type="term" value="F:phosphoribosyl-ATP diphosphatase activity"/>
    <property type="evidence" value="ECO:0007669"/>
    <property type="project" value="UniProtKB-EC"/>
</dbReference>
<dbReference type="SUPFAM" id="SSF141734">
    <property type="entry name" value="HisI-like"/>
    <property type="match status" value="1"/>
</dbReference>
<evidence type="ECO:0000256" key="6">
    <source>
        <dbReference type="ARBA" id="ARBA00008299"/>
    </source>
</evidence>
<organism evidence="13 14">
    <name type="scientific">Neorhodopirellula pilleata</name>
    <dbReference type="NCBI Taxonomy" id="2714738"/>
    <lineage>
        <taxon>Bacteria</taxon>
        <taxon>Pseudomonadati</taxon>
        <taxon>Planctomycetota</taxon>
        <taxon>Planctomycetia</taxon>
        <taxon>Pirellulales</taxon>
        <taxon>Pirellulaceae</taxon>
        <taxon>Neorhodopirellula</taxon>
    </lineage>
</organism>
<keyword evidence="7 11" id="KW-0963">Cytoplasm</keyword>
<dbReference type="GO" id="GO:0005737">
    <property type="term" value="C:cytoplasm"/>
    <property type="evidence" value="ECO:0007669"/>
    <property type="project" value="UniProtKB-SubCell"/>
</dbReference>
<dbReference type="InterPro" id="IPR026660">
    <property type="entry name" value="PRA-CH"/>
</dbReference>
<dbReference type="OrthoDB" id="9795769at2"/>